<evidence type="ECO:0000256" key="1">
    <source>
        <dbReference type="ARBA" id="ARBA00009741"/>
    </source>
</evidence>
<feature type="binding site" evidence="6">
    <location>
        <position position="185"/>
    </location>
    <ligand>
        <name>S-adenosyl-L-methionine</name>
        <dbReference type="ChEBI" id="CHEBI:59789"/>
    </ligand>
</feature>
<comment type="subcellular location">
    <subcellularLocation>
        <location evidence="6">Cytoplasm</location>
    </subcellularLocation>
</comment>
<dbReference type="SUPFAM" id="SSF53335">
    <property type="entry name" value="S-adenosyl-L-methionine-dependent methyltransferases"/>
    <property type="match status" value="1"/>
</dbReference>
<gene>
    <name evidence="6" type="primary">prmA</name>
    <name evidence="7" type="ORF">JCR33_07410</name>
</gene>
<evidence type="ECO:0000256" key="6">
    <source>
        <dbReference type="HAMAP-Rule" id="MF_00735"/>
    </source>
</evidence>
<comment type="similarity">
    <text evidence="1 6">Belongs to the methyltransferase superfamily. PrmA family.</text>
</comment>
<accession>A0A934IMT9</accession>
<dbReference type="GO" id="GO:0005840">
    <property type="term" value="C:ribosome"/>
    <property type="evidence" value="ECO:0007669"/>
    <property type="project" value="UniProtKB-KW"/>
</dbReference>
<feature type="binding site" evidence="6">
    <location>
        <position position="163"/>
    </location>
    <ligand>
        <name>S-adenosyl-L-methionine</name>
        <dbReference type="ChEBI" id="CHEBI:59789"/>
    </ligand>
</feature>
<dbReference type="Pfam" id="PF06325">
    <property type="entry name" value="PrmA"/>
    <property type="match status" value="1"/>
</dbReference>
<dbReference type="PANTHER" id="PTHR43648">
    <property type="entry name" value="ELECTRON TRANSFER FLAVOPROTEIN BETA SUBUNIT LYSINE METHYLTRANSFERASE"/>
    <property type="match status" value="1"/>
</dbReference>
<evidence type="ECO:0000313" key="7">
    <source>
        <dbReference type="EMBL" id="MBJ3775505.1"/>
    </source>
</evidence>
<dbReference type="InterPro" id="IPR050078">
    <property type="entry name" value="Ribosomal_L11_MeTrfase_PrmA"/>
</dbReference>
<protein>
    <recommendedName>
        <fullName evidence="6">Ribosomal protein L11 methyltransferase</fullName>
        <shortName evidence="6">L11 Mtase</shortName>
        <ecNumber evidence="6">2.1.1.-</ecNumber>
    </recommendedName>
</protein>
<evidence type="ECO:0000256" key="2">
    <source>
        <dbReference type="ARBA" id="ARBA00022490"/>
    </source>
</evidence>
<dbReference type="GO" id="GO:0032259">
    <property type="term" value="P:methylation"/>
    <property type="evidence" value="ECO:0007669"/>
    <property type="project" value="UniProtKB-KW"/>
</dbReference>
<comment type="function">
    <text evidence="6">Methylates ribosomal protein L11.</text>
</comment>
<dbReference type="Proteomes" id="UP000609531">
    <property type="component" value="Unassembled WGS sequence"/>
</dbReference>
<dbReference type="RefSeq" id="WP_198881395.1">
    <property type="nucleotide sequence ID" value="NZ_JAEKJA010000005.1"/>
</dbReference>
<dbReference type="EC" id="2.1.1.-" evidence="6"/>
<dbReference type="EMBL" id="JAEKJA010000005">
    <property type="protein sequence ID" value="MBJ3775505.1"/>
    <property type="molecule type" value="Genomic_DNA"/>
</dbReference>
<evidence type="ECO:0000313" key="8">
    <source>
        <dbReference type="Proteomes" id="UP000609531"/>
    </source>
</evidence>
<feature type="binding site" evidence="6">
    <location>
        <position position="140"/>
    </location>
    <ligand>
        <name>S-adenosyl-L-methionine</name>
        <dbReference type="ChEBI" id="CHEBI:59789"/>
    </ligand>
</feature>
<proteinExistence type="inferred from homology"/>
<dbReference type="Gene3D" id="3.40.50.150">
    <property type="entry name" value="Vaccinia Virus protein VP39"/>
    <property type="match status" value="1"/>
</dbReference>
<keyword evidence="2 6" id="KW-0963">Cytoplasm</keyword>
<keyword evidence="4 6" id="KW-0808">Transferase</keyword>
<dbReference type="HAMAP" id="MF_00735">
    <property type="entry name" value="Methyltr_PrmA"/>
    <property type="match status" value="1"/>
</dbReference>
<feature type="binding site" evidence="6">
    <location>
        <position position="225"/>
    </location>
    <ligand>
        <name>S-adenosyl-L-methionine</name>
        <dbReference type="ChEBI" id="CHEBI:59789"/>
    </ligand>
</feature>
<keyword evidence="7" id="KW-0689">Ribosomal protein</keyword>
<organism evidence="7 8">
    <name type="scientific">Acuticoccus mangrovi</name>
    <dbReference type="NCBI Taxonomy" id="2796142"/>
    <lineage>
        <taxon>Bacteria</taxon>
        <taxon>Pseudomonadati</taxon>
        <taxon>Pseudomonadota</taxon>
        <taxon>Alphaproteobacteria</taxon>
        <taxon>Hyphomicrobiales</taxon>
        <taxon>Amorphaceae</taxon>
        <taxon>Acuticoccus</taxon>
    </lineage>
</organism>
<dbReference type="InterPro" id="IPR004498">
    <property type="entry name" value="Ribosomal_PrmA_MeTrfase"/>
</dbReference>
<dbReference type="PANTHER" id="PTHR43648:SF1">
    <property type="entry name" value="ELECTRON TRANSFER FLAVOPROTEIN BETA SUBUNIT LYSINE METHYLTRANSFERASE"/>
    <property type="match status" value="1"/>
</dbReference>
<dbReference type="AlphaFoldDB" id="A0A934IMT9"/>
<evidence type="ECO:0000256" key="4">
    <source>
        <dbReference type="ARBA" id="ARBA00022679"/>
    </source>
</evidence>
<dbReference type="CDD" id="cd02440">
    <property type="entry name" value="AdoMet_MTases"/>
    <property type="match status" value="1"/>
</dbReference>
<keyword evidence="5 6" id="KW-0949">S-adenosyl-L-methionine</keyword>
<dbReference type="InterPro" id="IPR029063">
    <property type="entry name" value="SAM-dependent_MTases_sf"/>
</dbReference>
<keyword evidence="8" id="KW-1185">Reference proteome</keyword>
<evidence type="ECO:0000256" key="3">
    <source>
        <dbReference type="ARBA" id="ARBA00022603"/>
    </source>
</evidence>
<keyword evidence="3 6" id="KW-0489">Methyltransferase</keyword>
<evidence type="ECO:0000256" key="5">
    <source>
        <dbReference type="ARBA" id="ARBA00022691"/>
    </source>
</evidence>
<sequence>MVTRAYTTLGVGDAFEKPAMDALTVLDALVDEGEPILSAYRPEQDGPWLVDVLFTDDTDEAGRTRWLELARELCPVLPPFQIDALAERDWVAESQKALHPVRAGRFVVHGTHDRMRLPPSMWNLEIDAGRAFGTAHHATTKGCLIALERLAMRGPLGSVADVGTGTGVLAIAADRLGAKSVVASDIDDVAVRVARANARANRCRRPIRTAVAAGPVEIADTVIANILARPLIAMAGQLGASARRTLVLSGLRLRDGRRVRAAYLARGFRLKEHVVIDDWITLTLERRSGHAAFVGRQGRTGALPSNGADL</sequence>
<keyword evidence="7" id="KW-0687">Ribonucleoprotein</keyword>
<dbReference type="GO" id="GO:0008276">
    <property type="term" value="F:protein methyltransferase activity"/>
    <property type="evidence" value="ECO:0007669"/>
    <property type="project" value="UniProtKB-UniRule"/>
</dbReference>
<dbReference type="GO" id="GO:0005737">
    <property type="term" value="C:cytoplasm"/>
    <property type="evidence" value="ECO:0007669"/>
    <property type="project" value="UniProtKB-SubCell"/>
</dbReference>
<reference evidence="7" key="1">
    <citation type="submission" date="2020-12" db="EMBL/GenBank/DDBJ databases">
        <title>Bacterial taxonomy.</title>
        <authorList>
            <person name="Pan X."/>
        </authorList>
    </citation>
    <scope>NUCLEOTIDE SEQUENCE</scope>
    <source>
        <strain evidence="7">B2012</strain>
    </source>
</reference>
<name>A0A934IMT9_9HYPH</name>
<comment type="caution">
    <text evidence="7">The sequence shown here is derived from an EMBL/GenBank/DDBJ whole genome shotgun (WGS) entry which is preliminary data.</text>
</comment>
<comment type="catalytic activity">
    <reaction evidence="6">
        <text>L-lysyl-[protein] + 3 S-adenosyl-L-methionine = N(6),N(6),N(6)-trimethyl-L-lysyl-[protein] + 3 S-adenosyl-L-homocysteine + 3 H(+)</text>
        <dbReference type="Rhea" id="RHEA:54192"/>
        <dbReference type="Rhea" id="RHEA-COMP:9752"/>
        <dbReference type="Rhea" id="RHEA-COMP:13826"/>
        <dbReference type="ChEBI" id="CHEBI:15378"/>
        <dbReference type="ChEBI" id="CHEBI:29969"/>
        <dbReference type="ChEBI" id="CHEBI:57856"/>
        <dbReference type="ChEBI" id="CHEBI:59789"/>
        <dbReference type="ChEBI" id="CHEBI:61961"/>
    </reaction>
</comment>